<dbReference type="InterPro" id="IPR030925">
    <property type="entry name" value="T2SS_GspN_Lepto"/>
</dbReference>
<dbReference type="AlphaFoldDB" id="A0A850SWW7"/>
<evidence type="ECO:0000313" key="1">
    <source>
        <dbReference type="EMBL" id="NWH05639.1"/>
    </source>
</evidence>
<dbReference type="EMBL" id="JACADJ010000041">
    <property type="protein sequence ID" value="NWH05639.1"/>
    <property type="molecule type" value="Genomic_DNA"/>
</dbReference>
<sequence>MMKLKIAGYILFFAGTLVFALYYRFPGDLAGEVINRELSRVDRRGSLDFQALSPALPFGAAAENIILNWQGSPVVALGDSRISLNLASLTRAEREVLFELHPFGGRVSGHAVVGSDDSKSLRLNAVFESLKPAGVNLGPDLSGCRLSGMLNGSAEARIDKGHMAELNGEFNWGRLALDFPEPLFGIRQFSFSKGQIAFQSQGENEIQIKNCNFKGPRMDVEVSGTLRPGRSIGKTGLHLNTAFVLYPLFFMDAGNASPRQVRRGQTDNVVLHLKIRGTLENPAITMDKGGG</sequence>
<proteinExistence type="predicted"/>
<organism evidence="1 2">
    <name type="scientific">Desulfobacter latus</name>
    <dbReference type="NCBI Taxonomy" id="2292"/>
    <lineage>
        <taxon>Bacteria</taxon>
        <taxon>Pseudomonadati</taxon>
        <taxon>Thermodesulfobacteriota</taxon>
        <taxon>Desulfobacteria</taxon>
        <taxon>Desulfobacterales</taxon>
        <taxon>Desulfobacteraceae</taxon>
        <taxon>Desulfobacter</taxon>
    </lineage>
</organism>
<name>A0A850SWW7_9BACT</name>
<dbReference type="RefSeq" id="WP_178367097.1">
    <property type="nucleotide sequence ID" value="NZ_JACADJ010000041.1"/>
</dbReference>
<protein>
    <submittedName>
        <fullName evidence="1">Type II secretion system protein GspN</fullName>
    </submittedName>
</protein>
<reference evidence="1 2" key="1">
    <citation type="submission" date="2020-06" db="EMBL/GenBank/DDBJ databases">
        <title>High-quality draft genome of sulfate reducer Desulfobacter latus type strain AcrS2 isolated from marine sediment.</title>
        <authorList>
            <person name="Hoppe M."/>
            <person name="Larsen C.K."/>
            <person name="Marshall I.P.G."/>
            <person name="Schramm A."/>
            <person name="Marietou A.G."/>
        </authorList>
    </citation>
    <scope>NUCLEOTIDE SEQUENCE [LARGE SCALE GENOMIC DNA]</scope>
    <source>
        <strain evidence="1 2">AcRS2</strain>
    </source>
</reference>
<accession>A0A850SWW7</accession>
<dbReference type="Proteomes" id="UP000553343">
    <property type="component" value="Unassembled WGS sequence"/>
</dbReference>
<gene>
    <name evidence="1" type="primary">gspN</name>
    <name evidence="1" type="ORF">HXW94_11690</name>
</gene>
<comment type="caution">
    <text evidence="1">The sequence shown here is derived from an EMBL/GenBank/DDBJ whole genome shotgun (WGS) entry which is preliminary data.</text>
</comment>
<keyword evidence="2" id="KW-1185">Reference proteome</keyword>
<evidence type="ECO:0000313" key="2">
    <source>
        <dbReference type="Proteomes" id="UP000553343"/>
    </source>
</evidence>
<dbReference type="NCBIfam" id="TIGR04411">
    <property type="entry name" value="T2SS_GspN_Lepto"/>
    <property type="match status" value="1"/>
</dbReference>